<dbReference type="RefSeq" id="WP_390251184.1">
    <property type="nucleotide sequence ID" value="NZ_JBHSDT010000004.1"/>
</dbReference>
<dbReference type="InterPro" id="IPR056411">
    <property type="entry name" value="CysS_C"/>
</dbReference>
<comment type="caution">
    <text evidence="4">The sequence shown here is derived from an EMBL/GenBank/DDBJ whole genome shotgun (WGS) entry which is preliminary data.</text>
</comment>
<keyword evidence="5" id="KW-1185">Reference proteome</keyword>
<keyword evidence="1" id="KW-0472">Membrane</keyword>
<reference evidence="5" key="1">
    <citation type="journal article" date="2019" name="Int. J. Syst. Evol. Microbiol.">
        <title>The Global Catalogue of Microorganisms (GCM) 10K type strain sequencing project: providing services to taxonomists for standard genome sequencing and annotation.</title>
        <authorList>
            <consortium name="The Broad Institute Genomics Platform"/>
            <consortium name="The Broad Institute Genome Sequencing Center for Infectious Disease"/>
            <person name="Wu L."/>
            <person name="Ma J."/>
        </authorList>
    </citation>
    <scope>NUCLEOTIDE SEQUENCE [LARGE SCALE GENOMIC DNA]</scope>
    <source>
        <strain evidence="5">CCUG 37865</strain>
    </source>
</reference>
<feature type="domain" description="YqeB PH" evidence="3">
    <location>
        <begin position="6"/>
        <end position="156"/>
    </location>
</feature>
<evidence type="ECO:0000256" key="1">
    <source>
        <dbReference type="SAM" id="Phobius"/>
    </source>
</evidence>
<dbReference type="InterPro" id="IPR057798">
    <property type="entry name" value="PH_YqeB"/>
</dbReference>
<organism evidence="4 5">
    <name type="scientific">Gracilibacillus xinjiangensis</name>
    <dbReference type="NCBI Taxonomy" id="1193282"/>
    <lineage>
        <taxon>Bacteria</taxon>
        <taxon>Bacillati</taxon>
        <taxon>Bacillota</taxon>
        <taxon>Bacilli</taxon>
        <taxon>Bacillales</taxon>
        <taxon>Bacillaceae</taxon>
        <taxon>Gracilibacillus</taxon>
    </lineage>
</organism>
<gene>
    <name evidence="4" type="ORF">ACFOY7_08080</name>
</gene>
<evidence type="ECO:0000259" key="3">
    <source>
        <dbReference type="Pfam" id="PF23494"/>
    </source>
</evidence>
<feature type="transmembrane region" description="Helical" evidence="1">
    <location>
        <begin position="62"/>
        <end position="83"/>
    </location>
</feature>
<protein>
    <recommendedName>
        <fullName evidence="6">50S ribosomal protein L29</fullName>
    </recommendedName>
</protein>
<feature type="transmembrane region" description="Helical" evidence="1">
    <location>
        <begin position="20"/>
        <end position="41"/>
    </location>
</feature>
<name>A0ABV8WXD5_9BACI</name>
<feature type="domain" description="Cysteinyl-tRNA ligase anticodon binding" evidence="2">
    <location>
        <begin position="172"/>
        <end position="222"/>
    </location>
</feature>
<accession>A0ABV8WXD5</accession>
<proteinExistence type="predicted"/>
<dbReference type="EMBL" id="JBHSDT010000004">
    <property type="protein sequence ID" value="MFC4403031.1"/>
    <property type="molecule type" value="Genomic_DNA"/>
</dbReference>
<keyword evidence="1" id="KW-0812">Transmembrane</keyword>
<dbReference type="Pfam" id="PF23494">
    <property type="entry name" value="bPH_10"/>
    <property type="match status" value="1"/>
</dbReference>
<keyword evidence="1" id="KW-1133">Transmembrane helix</keyword>
<evidence type="ECO:0000313" key="5">
    <source>
        <dbReference type="Proteomes" id="UP001595882"/>
    </source>
</evidence>
<evidence type="ECO:0000259" key="2">
    <source>
        <dbReference type="Pfam" id="PF23493"/>
    </source>
</evidence>
<evidence type="ECO:0008006" key="6">
    <source>
        <dbReference type="Google" id="ProtNLM"/>
    </source>
</evidence>
<dbReference type="Pfam" id="PF23493">
    <property type="entry name" value="CysS_C"/>
    <property type="match status" value="1"/>
</dbReference>
<evidence type="ECO:0000313" key="4">
    <source>
        <dbReference type="EMBL" id="MFC4403031.1"/>
    </source>
</evidence>
<dbReference type="Proteomes" id="UP001595882">
    <property type="component" value="Unassembled WGS sequence"/>
</dbReference>
<sequence length="226" mass="26284">MNNNETVLDVTASEKALITIIPPIIGAILGWYIPTILEWIIKLPFIPFQGILEWLATLESNWIPIISTILGGVAGIFFSNFVFHEILKIIVTDEEVKLNIRKSVEIFKKREISSIYMEGKQLVFLNREGMELFRGHPDYKRQLIIEAFKEHHYPWKEEDPFEDEYQRWVPGHPGLPQYVNALLAAREQALIDEETKEAKILRKDLAKLGVVIRDNGKRQYVRMAKR</sequence>